<reference evidence="7" key="2">
    <citation type="journal article" date="2023" name="Plants (Basel)">
        <title>Annotation of the Turnera subulata (Passifloraceae) Draft Genome Reveals the S-Locus Evolved after the Divergence of Turneroideae from Passifloroideae in a Stepwise Manner.</title>
        <authorList>
            <person name="Henning P.M."/>
            <person name="Roalson E.H."/>
            <person name="Mir W."/>
            <person name="McCubbin A.G."/>
            <person name="Shore J.S."/>
        </authorList>
    </citation>
    <scope>NUCLEOTIDE SEQUENCE</scope>
    <source>
        <strain evidence="7">F60SS</strain>
    </source>
</reference>
<dbReference type="PANTHER" id="PTHR31636">
    <property type="entry name" value="OSJNBA0084A10.13 PROTEIN-RELATED"/>
    <property type="match status" value="1"/>
</dbReference>
<evidence type="ECO:0000256" key="1">
    <source>
        <dbReference type="ARBA" id="ARBA00004123"/>
    </source>
</evidence>
<dbReference type="OrthoDB" id="851010at2759"/>
<protein>
    <submittedName>
        <fullName evidence="7">Uncharacterized protein</fullName>
    </submittedName>
</protein>
<proteinExistence type="inferred from homology"/>
<organism evidence="7 8">
    <name type="scientific">Turnera subulata</name>
    <dbReference type="NCBI Taxonomy" id="218843"/>
    <lineage>
        <taxon>Eukaryota</taxon>
        <taxon>Viridiplantae</taxon>
        <taxon>Streptophyta</taxon>
        <taxon>Embryophyta</taxon>
        <taxon>Tracheophyta</taxon>
        <taxon>Spermatophyta</taxon>
        <taxon>Magnoliopsida</taxon>
        <taxon>eudicotyledons</taxon>
        <taxon>Gunneridae</taxon>
        <taxon>Pentapetalae</taxon>
        <taxon>rosids</taxon>
        <taxon>fabids</taxon>
        <taxon>Malpighiales</taxon>
        <taxon>Passifloraceae</taxon>
        <taxon>Turnera</taxon>
    </lineage>
</organism>
<comment type="similarity">
    <text evidence="5">Belongs to the GRAS family.</text>
</comment>
<comment type="caution">
    <text evidence="5">Lacks conserved residue(s) required for the propagation of feature annotation.</text>
</comment>
<dbReference type="GO" id="GO:0005634">
    <property type="term" value="C:nucleus"/>
    <property type="evidence" value="ECO:0007669"/>
    <property type="project" value="UniProtKB-SubCell"/>
</dbReference>
<reference evidence="7" key="1">
    <citation type="submission" date="2022-02" db="EMBL/GenBank/DDBJ databases">
        <authorList>
            <person name="Henning P.M."/>
            <person name="McCubbin A.G."/>
            <person name="Shore J.S."/>
        </authorList>
    </citation>
    <scope>NUCLEOTIDE SEQUENCE</scope>
    <source>
        <strain evidence="7">F60SS</strain>
        <tissue evidence="7">Leaves</tissue>
    </source>
</reference>
<evidence type="ECO:0000256" key="5">
    <source>
        <dbReference type="PROSITE-ProRule" id="PRU01191"/>
    </source>
</evidence>
<comment type="subcellular location">
    <subcellularLocation>
        <location evidence="1">Nucleus</location>
    </subcellularLocation>
</comment>
<comment type="caution">
    <text evidence="7">The sequence shown here is derived from an EMBL/GenBank/DDBJ whole genome shotgun (WGS) entry which is preliminary data.</text>
</comment>
<name>A0A9Q0FTS4_9ROSI</name>
<evidence type="ECO:0000313" key="8">
    <source>
        <dbReference type="Proteomes" id="UP001141552"/>
    </source>
</evidence>
<dbReference type="AlphaFoldDB" id="A0A9Q0FTS4"/>
<evidence type="ECO:0000313" key="7">
    <source>
        <dbReference type="EMBL" id="KAJ4837709.1"/>
    </source>
</evidence>
<accession>A0A9Q0FTS4</accession>
<evidence type="ECO:0000256" key="2">
    <source>
        <dbReference type="ARBA" id="ARBA00023015"/>
    </source>
</evidence>
<evidence type="ECO:0000256" key="6">
    <source>
        <dbReference type="SAM" id="MobiDB-lite"/>
    </source>
</evidence>
<dbReference type="PROSITE" id="PS50985">
    <property type="entry name" value="GRAS"/>
    <property type="match status" value="1"/>
</dbReference>
<dbReference type="Pfam" id="PF03514">
    <property type="entry name" value="GRAS"/>
    <property type="match status" value="1"/>
</dbReference>
<keyword evidence="8" id="KW-1185">Reference proteome</keyword>
<feature type="region of interest" description="Disordered" evidence="6">
    <location>
        <begin position="1"/>
        <end position="45"/>
    </location>
</feature>
<feature type="compositionally biased region" description="Polar residues" evidence="6">
    <location>
        <begin position="9"/>
        <end position="24"/>
    </location>
</feature>
<dbReference type="Proteomes" id="UP001141552">
    <property type="component" value="Unassembled WGS sequence"/>
</dbReference>
<sequence length="245" mass="27421">MENDKFTSADLNSGGTGDQPSSVYKSCDSMGEEKTGKETPIYWTDEDWGQSWNDSSMSPPFQTCLQYGDGVKRFSNESLIEPSRNEPCEVVEKKELSTEEILRIAGARFIQSSSQMVDVDFVLDNSFDLCFTSLSDEQVRDVELAELLLASAEKVGSGLYDSPRRLLNLCSYLSSNTGNPVQRLVYYLSEALRCRIEGDPGEVRSKDLEKERSKKICEAMMAPTLCNLIFHQVVPFCQISHFAGI</sequence>
<keyword evidence="2" id="KW-0805">Transcription regulation</keyword>
<keyword evidence="3" id="KW-0804">Transcription</keyword>
<dbReference type="InterPro" id="IPR005202">
    <property type="entry name" value="TF_GRAS"/>
</dbReference>
<dbReference type="EMBL" id="JAKUCV010003758">
    <property type="protein sequence ID" value="KAJ4837709.1"/>
    <property type="molecule type" value="Genomic_DNA"/>
</dbReference>
<gene>
    <name evidence="7" type="ORF">Tsubulata_046097</name>
</gene>
<evidence type="ECO:0000256" key="4">
    <source>
        <dbReference type="ARBA" id="ARBA00023242"/>
    </source>
</evidence>
<evidence type="ECO:0000256" key="3">
    <source>
        <dbReference type="ARBA" id="ARBA00023163"/>
    </source>
</evidence>
<keyword evidence="4" id="KW-0539">Nucleus</keyword>